<name>A0A5P2AQT3_STRVZ</name>
<dbReference type="EMBL" id="CP029194">
    <property type="protein sequence ID" value="QES20465.1"/>
    <property type="molecule type" value="Genomic_DNA"/>
</dbReference>
<dbReference type="Proteomes" id="UP000324106">
    <property type="component" value="Chromosome"/>
</dbReference>
<evidence type="ECO:0000313" key="1">
    <source>
        <dbReference type="EMBL" id="QES20465.1"/>
    </source>
</evidence>
<dbReference type="OrthoDB" id="4234613at2"/>
<evidence type="ECO:0000313" key="2">
    <source>
        <dbReference type="Proteomes" id="UP000324106"/>
    </source>
</evidence>
<reference evidence="1 2" key="1">
    <citation type="submission" date="2018-05" db="EMBL/GenBank/DDBJ databases">
        <title>Streptomyces venezuelae.</title>
        <authorList>
            <person name="Kim W."/>
            <person name="Lee N."/>
            <person name="Cho B.-K."/>
        </authorList>
    </citation>
    <scope>NUCLEOTIDE SEQUENCE [LARGE SCALE GENOMIC DNA]</scope>
    <source>
        <strain evidence="1 2">ATCC 15068</strain>
    </source>
</reference>
<proteinExistence type="predicted"/>
<gene>
    <name evidence="1" type="ORF">DEJ46_16155</name>
</gene>
<organism evidence="1 2">
    <name type="scientific">Streptomyces venezuelae</name>
    <dbReference type="NCBI Taxonomy" id="54571"/>
    <lineage>
        <taxon>Bacteria</taxon>
        <taxon>Bacillati</taxon>
        <taxon>Actinomycetota</taxon>
        <taxon>Actinomycetes</taxon>
        <taxon>Kitasatosporales</taxon>
        <taxon>Streptomycetaceae</taxon>
        <taxon>Streptomyces</taxon>
    </lineage>
</organism>
<protein>
    <submittedName>
        <fullName evidence="1">Uncharacterized protein</fullName>
    </submittedName>
</protein>
<sequence length="135" mass="15334">MECDVCGRPMWRWPVPATVWEEEIWSCSWCHASTHVGGEWFEVARPSYQHIDMRWERAVADGLPSDVSHAFGAYDTTLCGIQKADMAPSDYWWLPERENACGDCRTAARVIDGRWPQAMRGENARVSVSRSPTTG</sequence>
<dbReference type="AlphaFoldDB" id="A0A5P2AQT3"/>
<accession>A0A5P2AQT3</accession>